<comment type="caution">
    <text evidence="3">The sequence shown here is derived from an EMBL/GenBank/DDBJ whole genome shotgun (WGS) entry which is preliminary data.</text>
</comment>
<keyword evidence="2" id="KW-0732">Signal</keyword>
<feature type="chain" id="PRO_5040334109" evidence="2">
    <location>
        <begin position="28"/>
        <end position="372"/>
    </location>
</feature>
<name>A0A9N8HD19_9STRA</name>
<feature type="region of interest" description="Disordered" evidence="1">
    <location>
        <begin position="63"/>
        <end position="102"/>
    </location>
</feature>
<dbReference type="Proteomes" id="UP001153069">
    <property type="component" value="Unassembled WGS sequence"/>
</dbReference>
<accession>A0A9N8HD19</accession>
<feature type="region of interest" description="Disordered" evidence="1">
    <location>
        <begin position="115"/>
        <end position="164"/>
    </location>
</feature>
<dbReference type="Pfam" id="PF25192">
    <property type="entry name" value="DiatomPyrShell"/>
    <property type="match status" value="1"/>
</dbReference>
<feature type="signal peptide" evidence="2">
    <location>
        <begin position="1"/>
        <end position="27"/>
    </location>
</feature>
<evidence type="ECO:0000256" key="2">
    <source>
        <dbReference type="SAM" id="SignalP"/>
    </source>
</evidence>
<sequence length="372" mass="40026">MTTSSNTSSRITNMMASCLLLLPTAHAFVMPSQSAIRTSNMVLHQAPDQFGGWMQEGSQGVALTGEPMPGNPQTGTYSRDRAPPHIDTSPSQPLARTGSAADYYYPPKQGVSSEDWWTGAGSPGQPLFGGPSSANAYYPRTSQMEEPQAETIQGAGSRKTWDTSQHDQTNFVLGSVGGRPVYANVQVWEGPNNTPASMSLYSEDGNLRPWSAGFQNTLRSGGSSVLNIRNTGPMEFPVQASVEGSYDGTRGQLIGDQIQQAEKQQQQATFSPSKNLAKSKTIQGETLKTFSVGPECQAIRVELYSEGRPMYAKVEMWQGPSNIQQCAEIYSDNGNDRVWSAVIPTPGYACTVAIRNVGPMAYPISASVDAMS</sequence>
<organism evidence="3 4">
    <name type="scientific">Seminavis robusta</name>
    <dbReference type="NCBI Taxonomy" id="568900"/>
    <lineage>
        <taxon>Eukaryota</taxon>
        <taxon>Sar</taxon>
        <taxon>Stramenopiles</taxon>
        <taxon>Ochrophyta</taxon>
        <taxon>Bacillariophyta</taxon>
        <taxon>Bacillariophyceae</taxon>
        <taxon>Bacillariophycidae</taxon>
        <taxon>Naviculales</taxon>
        <taxon>Naviculaceae</taxon>
        <taxon>Seminavis</taxon>
    </lineage>
</organism>
<dbReference type="InterPro" id="IPR057491">
    <property type="entry name" value="DiatomPyrShell"/>
</dbReference>
<evidence type="ECO:0000313" key="3">
    <source>
        <dbReference type="EMBL" id="CAB9509801.1"/>
    </source>
</evidence>
<keyword evidence="4" id="KW-1185">Reference proteome</keyword>
<protein>
    <submittedName>
        <fullName evidence="3">Uncharacterized protein</fullName>
    </submittedName>
</protein>
<evidence type="ECO:0000313" key="4">
    <source>
        <dbReference type="Proteomes" id="UP001153069"/>
    </source>
</evidence>
<reference evidence="3" key="1">
    <citation type="submission" date="2020-06" db="EMBL/GenBank/DDBJ databases">
        <authorList>
            <consortium name="Plant Systems Biology data submission"/>
        </authorList>
    </citation>
    <scope>NUCLEOTIDE SEQUENCE</scope>
    <source>
        <strain evidence="3">D6</strain>
    </source>
</reference>
<gene>
    <name evidence="3" type="ORF">SEMRO_405_G136290.1</name>
</gene>
<dbReference type="EMBL" id="CAICTM010000404">
    <property type="protein sequence ID" value="CAB9509801.1"/>
    <property type="molecule type" value="Genomic_DNA"/>
</dbReference>
<proteinExistence type="predicted"/>
<evidence type="ECO:0000256" key="1">
    <source>
        <dbReference type="SAM" id="MobiDB-lite"/>
    </source>
</evidence>
<dbReference type="AlphaFoldDB" id="A0A9N8HD19"/>
<feature type="compositionally biased region" description="Polar residues" evidence="1">
    <location>
        <begin position="132"/>
        <end position="145"/>
    </location>
</feature>